<feature type="compositionally biased region" description="Basic and acidic residues" evidence="1">
    <location>
        <begin position="88"/>
        <end position="102"/>
    </location>
</feature>
<reference evidence="2" key="1">
    <citation type="submission" date="2021-06" db="EMBL/GenBank/DDBJ databases">
        <title>Comparative genomics, transcriptomics and evolutionary studies reveal genomic signatures of adaptation to plant cell wall in hemibiotrophic fungi.</title>
        <authorList>
            <consortium name="DOE Joint Genome Institute"/>
            <person name="Baroncelli R."/>
            <person name="Diaz J.F."/>
            <person name="Benocci T."/>
            <person name="Peng M."/>
            <person name="Battaglia E."/>
            <person name="Haridas S."/>
            <person name="Andreopoulos W."/>
            <person name="Labutti K."/>
            <person name="Pangilinan J."/>
            <person name="Floch G.L."/>
            <person name="Makela M.R."/>
            <person name="Henrissat B."/>
            <person name="Grigoriev I.V."/>
            <person name="Crouch J.A."/>
            <person name="De Vries R.P."/>
            <person name="Sukno S.A."/>
            <person name="Thon M.R."/>
        </authorList>
    </citation>
    <scope>NUCLEOTIDE SEQUENCE</scope>
    <source>
        <strain evidence="2">MAFF235873</strain>
    </source>
</reference>
<name>A0AAD9HU93_9PEZI</name>
<proteinExistence type="predicted"/>
<dbReference type="Proteomes" id="UP001232148">
    <property type="component" value="Unassembled WGS sequence"/>
</dbReference>
<sequence length="153" mass="16972">MPFVGTEPPPKCKPYFPPRMRMPVSDRTHTPVGVTRAPSPPPLFPCLALGSVNHTTMASQSLTSFRQKKGPCVNRQVASRRNQSRNGEGGREGERKRERESLFTKGKPLAMAMVVALVERQLGERPPRPLSIFVNYSGCHTTHRPCSNASEPH</sequence>
<dbReference type="EMBL" id="MU842808">
    <property type="protein sequence ID" value="KAK2035416.1"/>
    <property type="molecule type" value="Genomic_DNA"/>
</dbReference>
<accession>A0AAD9HU93</accession>
<protein>
    <submittedName>
        <fullName evidence="2">Uncharacterized protein</fullName>
    </submittedName>
</protein>
<gene>
    <name evidence="2" type="ORF">LX32DRAFT_25</name>
</gene>
<feature type="region of interest" description="Disordered" evidence="1">
    <location>
        <begin position="63"/>
        <end position="104"/>
    </location>
</feature>
<feature type="compositionally biased region" description="Pro residues" evidence="1">
    <location>
        <begin position="7"/>
        <end position="17"/>
    </location>
</feature>
<evidence type="ECO:0000256" key="1">
    <source>
        <dbReference type="SAM" id="MobiDB-lite"/>
    </source>
</evidence>
<keyword evidence="3" id="KW-1185">Reference proteome</keyword>
<dbReference type="AlphaFoldDB" id="A0AAD9HU93"/>
<comment type="caution">
    <text evidence="2">The sequence shown here is derived from an EMBL/GenBank/DDBJ whole genome shotgun (WGS) entry which is preliminary data.</text>
</comment>
<organism evidence="2 3">
    <name type="scientific">Colletotrichum zoysiae</name>
    <dbReference type="NCBI Taxonomy" id="1216348"/>
    <lineage>
        <taxon>Eukaryota</taxon>
        <taxon>Fungi</taxon>
        <taxon>Dikarya</taxon>
        <taxon>Ascomycota</taxon>
        <taxon>Pezizomycotina</taxon>
        <taxon>Sordariomycetes</taxon>
        <taxon>Hypocreomycetidae</taxon>
        <taxon>Glomerellales</taxon>
        <taxon>Glomerellaceae</taxon>
        <taxon>Colletotrichum</taxon>
        <taxon>Colletotrichum graminicola species complex</taxon>
    </lineage>
</organism>
<feature type="region of interest" description="Disordered" evidence="1">
    <location>
        <begin position="1"/>
        <end position="39"/>
    </location>
</feature>
<evidence type="ECO:0000313" key="3">
    <source>
        <dbReference type="Proteomes" id="UP001232148"/>
    </source>
</evidence>
<evidence type="ECO:0000313" key="2">
    <source>
        <dbReference type="EMBL" id="KAK2035416.1"/>
    </source>
</evidence>